<keyword evidence="7" id="KW-0460">Magnesium</keyword>
<dbReference type="EC" id="2.7.1.71" evidence="7"/>
<dbReference type="PANTHER" id="PTHR21087">
    <property type="entry name" value="SHIKIMATE KINASE"/>
    <property type="match status" value="1"/>
</dbReference>
<dbReference type="SUPFAM" id="SSF52540">
    <property type="entry name" value="P-loop containing nucleoside triphosphate hydrolases"/>
    <property type="match status" value="1"/>
</dbReference>
<dbReference type="CDD" id="cd00464">
    <property type="entry name" value="SK"/>
    <property type="match status" value="1"/>
</dbReference>
<dbReference type="EMBL" id="DPIY01000010">
    <property type="protein sequence ID" value="HCT58438.1"/>
    <property type="molecule type" value="Genomic_DNA"/>
</dbReference>
<evidence type="ECO:0000313" key="8">
    <source>
        <dbReference type="EMBL" id="HCT58438.1"/>
    </source>
</evidence>
<accession>A0A3D4VCS9</accession>
<evidence type="ECO:0000256" key="7">
    <source>
        <dbReference type="HAMAP-Rule" id="MF_00109"/>
    </source>
</evidence>
<evidence type="ECO:0000256" key="1">
    <source>
        <dbReference type="ARBA" id="ARBA00022605"/>
    </source>
</evidence>
<evidence type="ECO:0000256" key="6">
    <source>
        <dbReference type="ARBA" id="ARBA00023141"/>
    </source>
</evidence>
<keyword evidence="7" id="KW-0963">Cytoplasm</keyword>
<feature type="binding site" evidence="7">
    <location>
        <position position="127"/>
    </location>
    <ligand>
        <name>substrate</name>
    </ligand>
</feature>
<evidence type="ECO:0000256" key="2">
    <source>
        <dbReference type="ARBA" id="ARBA00022679"/>
    </source>
</evidence>
<comment type="subunit">
    <text evidence="7">Monomer.</text>
</comment>
<dbReference type="GO" id="GO:0005524">
    <property type="term" value="F:ATP binding"/>
    <property type="evidence" value="ECO:0007669"/>
    <property type="project" value="UniProtKB-UniRule"/>
</dbReference>
<evidence type="ECO:0000256" key="4">
    <source>
        <dbReference type="ARBA" id="ARBA00022777"/>
    </source>
</evidence>
<dbReference type="Gene3D" id="3.40.50.300">
    <property type="entry name" value="P-loop containing nucleotide triphosphate hydrolases"/>
    <property type="match status" value="1"/>
</dbReference>
<dbReference type="HAMAP" id="MF_00109">
    <property type="entry name" value="Shikimate_kinase"/>
    <property type="match status" value="1"/>
</dbReference>
<keyword evidence="7" id="KW-0479">Metal-binding</keyword>
<comment type="subcellular location">
    <subcellularLocation>
        <location evidence="7">Cytoplasm</location>
    </subcellularLocation>
</comment>
<dbReference type="GO" id="GO:0008652">
    <property type="term" value="P:amino acid biosynthetic process"/>
    <property type="evidence" value="ECO:0007669"/>
    <property type="project" value="UniProtKB-KW"/>
</dbReference>
<keyword evidence="5 7" id="KW-0067">ATP-binding</keyword>
<comment type="caution">
    <text evidence="8">The sequence shown here is derived from an EMBL/GenBank/DDBJ whole genome shotgun (WGS) entry which is preliminary data.</text>
</comment>
<feature type="binding site" evidence="7">
    <location>
        <position position="81"/>
    </location>
    <ligand>
        <name>substrate</name>
    </ligand>
</feature>
<keyword evidence="6 7" id="KW-0057">Aromatic amino acid biosynthesis</keyword>
<dbReference type="GO" id="GO:0009073">
    <property type="term" value="P:aromatic amino acid family biosynthetic process"/>
    <property type="evidence" value="ECO:0007669"/>
    <property type="project" value="UniProtKB-KW"/>
</dbReference>
<evidence type="ECO:0000256" key="3">
    <source>
        <dbReference type="ARBA" id="ARBA00022741"/>
    </source>
</evidence>
<dbReference type="InterPro" id="IPR000623">
    <property type="entry name" value="Shikimate_kinase/TSH1"/>
</dbReference>
<organism evidence="8 9">
    <name type="scientific">Gemmatimonas aurantiaca</name>
    <dbReference type="NCBI Taxonomy" id="173480"/>
    <lineage>
        <taxon>Bacteria</taxon>
        <taxon>Pseudomonadati</taxon>
        <taxon>Gemmatimonadota</taxon>
        <taxon>Gemmatimonadia</taxon>
        <taxon>Gemmatimonadales</taxon>
        <taxon>Gemmatimonadaceae</taxon>
        <taxon>Gemmatimonas</taxon>
    </lineage>
</organism>
<comment type="caution">
    <text evidence="7">Lacks conserved residue(s) required for the propagation of feature annotation.</text>
</comment>
<dbReference type="UniPathway" id="UPA00053">
    <property type="reaction ID" value="UER00088"/>
</dbReference>
<keyword evidence="1 7" id="KW-0028">Amino-acid biosynthesis</keyword>
<comment type="function">
    <text evidence="7">Catalyzes the specific phosphorylation of the 3-hydroxyl group of shikimic acid using ATP as a cosubstrate.</text>
</comment>
<evidence type="ECO:0000313" key="9">
    <source>
        <dbReference type="Proteomes" id="UP000264071"/>
    </source>
</evidence>
<dbReference type="GO" id="GO:0009423">
    <property type="term" value="P:chorismate biosynthetic process"/>
    <property type="evidence" value="ECO:0007669"/>
    <property type="project" value="UniProtKB-UniRule"/>
</dbReference>
<name>A0A3D4VCS9_9BACT</name>
<dbReference type="PANTHER" id="PTHR21087:SF16">
    <property type="entry name" value="SHIKIMATE KINASE 1, CHLOROPLASTIC"/>
    <property type="match status" value="1"/>
</dbReference>
<keyword evidence="3 7" id="KW-0547">Nucleotide-binding</keyword>
<comment type="pathway">
    <text evidence="7">Metabolic intermediate biosynthesis; chorismate biosynthesis; chorismate from D-erythrose 4-phosphate and phosphoenolpyruvate: step 5/7.</text>
</comment>
<dbReference type="Pfam" id="PF01202">
    <property type="entry name" value="SKI"/>
    <property type="match status" value="1"/>
</dbReference>
<dbReference type="Proteomes" id="UP000264071">
    <property type="component" value="Unassembled WGS sequence"/>
</dbReference>
<dbReference type="PRINTS" id="PR01100">
    <property type="entry name" value="SHIKIMTKNASE"/>
</dbReference>
<dbReference type="GO" id="GO:0005829">
    <property type="term" value="C:cytosol"/>
    <property type="evidence" value="ECO:0007669"/>
    <property type="project" value="TreeGrafter"/>
</dbReference>
<feature type="binding site" evidence="7">
    <location>
        <position position="105"/>
    </location>
    <ligand>
        <name>substrate</name>
    </ligand>
</feature>
<evidence type="ECO:0000256" key="5">
    <source>
        <dbReference type="ARBA" id="ARBA00022840"/>
    </source>
</evidence>
<gene>
    <name evidence="7" type="primary">aroK</name>
    <name evidence="8" type="ORF">DGD08_14635</name>
</gene>
<keyword evidence="4 7" id="KW-0418">Kinase</keyword>
<keyword evidence="2 7" id="KW-0808">Transferase</keyword>
<feature type="binding site" evidence="7">
    <location>
        <position position="166"/>
    </location>
    <ligand>
        <name>ATP</name>
        <dbReference type="ChEBI" id="CHEBI:30616"/>
    </ligand>
</feature>
<comment type="catalytic activity">
    <reaction evidence="7">
        <text>shikimate + ATP = 3-phosphoshikimate + ADP + H(+)</text>
        <dbReference type="Rhea" id="RHEA:13121"/>
        <dbReference type="ChEBI" id="CHEBI:15378"/>
        <dbReference type="ChEBI" id="CHEBI:30616"/>
        <dbReference type="ChEBI" id="CHEBI:36208"/>
        <dbReference type="ChEBI" id="CHEBI:145989"/>
        <dbReference type="ChEBI" id="CHEBI:456216"/>
        <dbReference type="EC" id="2.7.1.71"/>
    </reaction>
</comment>
<dbReference type="GO" id="GO:0004765">
    <property type="term" value="F:shikimate kinase activity"/>
    <property type="evidence" value="ECO:0007669"/>
    <property type="project" value="UniProtKB-UniRule"/>
</dbReference>
<feature type="binding site" evidence="7">
    <location>
        <position position="63"/>
    </location>
    <ligand>
        <name>Mg(2+)</name>
        <dbReference type="ChEBI" id="CHEBI:18420"/>
    </ligand>
</feature>
<dbReference type="InterPro" id="IPR027417">
    <property type="entry name" value="P-loop_NTPase"/>
</dbReference>
<sequence length="222" mass="23886">MCAGGCGAGEVWRRLVGGSAAQSRRVPRAPRRARALTAIVTSQAERQIDGHIVLVGLPGAGKSTVGRSVAKSLGRPFLDFDVEIERRTGMPVARIFAEQGEPAFRQMEMALTRELAAAPPMILAPGGGWITNPGVIELMRPPGCLIHLLVSPAEAVRRLSRSRTTRPLLMEADPAVKMNALWEARAGLYNMSDIVLDVELVDPQRITDSIVALAHGRMPEIG</sequence>
<feature type="binding site" evidence="7">
    <location>
        <begin position="59"/>
        <end position="64"/>
    </location>
    <ligand>
        <name>ATP</name>
        <dbReference type="ChEBI" id="CHEBI:30616"/>
    </ligand>
</feature>
<dbReference type="GO" id="GO:0000287">
    <property type="term" value="F:magnesium ion binding"/>
    <property type="evidence" value="ECO:0007669"/>
    <property type="project" value="UniProtKB-UniRule"/>
</dbReference>
<feature type="binding site" evidence="7">
    <location>
        <position position="185"/>
    </location>
    <ligand>
        <name>substrate</name>
    </ligand>
</feature>
<dbReference type="AlphaFoldDB" id="A0A3D4VCS9"/>
<protein>
    <recommendedName>
        <fullName evidence="7">Shikimate kinase</fullName>
        <shortName evidence="7">SK</shortName>
        <ecNumber evidence="7">2.7.1.71</ecNumber>
    </recommendedName>
</protein>
<reference evidence="8 9" key="1">
    <citation type="journal article" date="2018" name="Nat. Biotechnol.">
        <title>A standardized bacterial taxonomy based on genome phylogeny substantially revises the tree of life.</title>
        <authorList>
            <person name="Parks D.H."/>
            <person name="Chuvochina M."/>
            <person name="Waite D.W."/>
            <person name="Rinke C."/>
            <person name="Skarshewski A."/>
            <person name="Chaumeil P.A."/>
            <person name="Hugenholtz P."/>
        </authorList>
    </citation>
    <scope>NUCLEOTIDE SEQUENCE [LARGE SCALE GENOMIC DNA]</scope>
    <source>
        <strain evidence="8">UBA8844</strain>
    </source>
</reference>
<comment type="cofactor">
    <cofactor evidence="7">
        <name>Mg(2+)</name>
        <dbReference type="ChEBI" id="CHEBI:18420"/>
    </cofactor>
    <text evidence="7">Binds 1 Mg(2+) ion per subunit.</text>
</comment>
<proteinExistence type="inferred from homology"/>
<comment type="similarity">
    <text evidence="7">Belongs to the shikimate kinase family.</text>
</comment>
<dbReference type="InterPro" id="IPR031322">
    <property type="entry name" value="Shikimate/glucono_kinase"/>
</dbReference>